<keyword evidence="3" id="KW-1185">Reference proteome</keyword>
<sequence>MTSQNNLVYHPSDTGEGHLLSTTLSPILKMRSSPEVEKEPTDEKVSKIGIRLLEHLRRRFLSHLRHTCGYLANAVWGVDLPLYI</sequence>
<protein>
    <submittedName>
        <fullName evidence="2">Uncharacterized protein</fullName>
    </submittedName>
</protein>
<dbReference type="Proteomes" id="UP000735302">
    <property type="component" value="Unassembled WGS sequence"/>
</dbReference>
<evidence type="ECO:0000313" key="2">
    <source>
        <dbReference type="EMBL" id="GFO42860.1"/>
    </source>
</evidence>
<accession>A0AAV4DFU8</accession>
<evidence type="ECO:0000256" key="1">
    <source>
        <dbReference type="SAM" id="MobiDB-lite"/>
    </source>
</evidence>
<feature type="region of interest" description="Disordered" evidence="1">
    <location>
        <begin position="1"/>
        <end position="20"/>
    </location>
</feature>
<dbReference type="AlphaFoldDB" id="A0AAV4DFU8"/>
<comment type="caution">
    <text evidence="2">The sequence shown here is derived from an EMBL/GenBank/DDBJ whole genome shotgun (WGS) entry which is preliminary data.</text>
</comment>
<evidence type="ECO:0000313" key="3">
    <source>
        <dbReference type="Proteomes" id="UP000735302"/>
    </source>
</evidence>
<name>A0AAV4DFU8_9GAST</name>
<reference evidence="2 3" key="1">
    <citation type="journal article" date="2021" name="Elife">
        <title>Chloroplast acquisition without the gene transfer in kleptoplastic sea slugs, Plakobranchus ocellatus.</title>
        <authorList>
            <person name="Maeda T."/>
            <person name="Takahashi S."/>
            <person name="Yoshida T."/>
            <person name="Shimamura S."/>
            <person name="Takaki Y."/>
            <person name="Nagai Y."/>
            <person name="Toyoda A."/>
            <person name="Suzuki Y."/>
            <person name="Arimoto A."/>
            <person name="Ishii H."/>
            <person name="Satoh N."/>
            <person name="Nishiyama T."/>
            <person name="Hasebe M."/>
            <person name="Maruyama T."/>
            <person name="Minagawa J."/>
            <person name="Obokata J."/>
            <person name="Shigenobu S."/>
        </authorList>
    </citation>
    <scope>NUCLEOTIDE SEQUENCE [LARGE SCALE GENOMIC DNA]</scope>
</reference>
<organism evidence="2 3">
    <name type="scientific">Plakobranchus ocellatus</name>
    <dbReference type="NCBI Taxonomy" id="259542"/>
    <lineage>
        <taxon>Eukaryota</taxon>
        <taxon>Metazoa</taxon>
        <taxon>Spiralia</taxon>
        <taxon>Lophotrochozoa</taxon>
        <taxon>Mollusca</taxon>
        <taxon>Gastropoda</taxon>
        <taxon>Heterobranchia</taxon>
        <taxon>Euthyneura</taxon>
        <taxon>Panpulmonata</taxon>
        <taxon>Sacoglossa</taxon>
        <taxon>Placobranchoidea</taxon>
        <taxon>Plakobranchidae</taxon>
        <taxon>Plakobranchus</taxon>
    </lineage>
</organism>
<dbReference type="EMBL" id="BLXT01007821">
    <property type="protein sequence ID" value="GFO42860.1"/>
    <property type="molecule type" value="Genomic_DNA"/>
</dbReference>
<proteinExistence type="predicted"/>
<gene>
    <name evidence="2" type="ORF">PoB_006936500</name>
</gene>